<accession>A0A6A5ZDK6</accession>
<reference evidence="1" key="1">
    <citation type="journal article" date="2020" name="Stud. Mycol.">
        <title>101 Dothideomycetes genomes: a test case for predicting lifestyles and emergence of pathogens.</title>
        <authorList>
            <person name="Haridas S."/>
            <person name="Albert R."/>
            <person name="Binder M."/>
            <person name="Bloem J."/>
            <person name="Labutti K."/>
            <person name="Salamov A."/>
            <person name="Andreopoulos B."/>
            <person name="Baker S."/>
            <person name="Barry K."/>
            <person name="Bills G."/>
            <person name="Bluhm B."/>
            <person name="Cannon C."/>
            <person name="Castanera R."/>
            <person name="Culley D."/>
            <person name="Daum C."/>
            <person name="Ezra D."/>
            <person name="Gonzalez J."/>
            <person name="Henrissat B."/>
            <person name="Kuo A."/>
            <person name="Liang C."/>
            <person name="Lipzen A."/>
            <person name="Lutzoni F."/>
            <person name="Magnuson J."/>
            <person name="Mondo S."/>
            <person name="Nolan M."/>
            <person name="Ohm R."/>
            <person name="Pangilinan J."/>
            <person name="Park H.-J."/>
            <person name="Ramirez L."/>
            <person name="Alfaro M."/>
            <person name="Sun H."/>
            <person name="Tritt A."/>
            <person name="Yoshinaga Y."/>
            <person name="Zwiers L.-H."/>
            <person name="Turgeon B."/>
            <person name="Goodwin S."/>
            <person name="Spatafora J."/>
            <person name="Crous P."/>
            <person name="Grigoriev I."/>
        </authorList>
    </citation>
    <scope>NUCLEOTIDE SEQUENCE</scope>
    <source>
        <strain evidence="1">CBS 627.86</strain>
    </source>
</reference>
<organism evidence="1 2">
    <name type="scientific">Lophiotrema nucula</name>
    <dbReference type="NCBI Taxonomy" id="690887"/>
    <lineage>
        <taxon>Eukaryota</taxon>
        <taxon>Fungi</taxon>
        <taxon>Dikarya</taxon>
        <taxon>Ascomycota</taxon>
        <taxon>Pezizomycotina</taxon>
        <taxon>Dothideomycetes</taxon>
        <taxon>Pleosporomycetidae</taxon>
        <taxon>Pleosporales</taxon>
        <taxon>Lophiotremataceae</taxon>
        <taxon>Lophiotrema</taxon>
    </lineage>
</organism>
<dbReference type="Proteomes" id="UP000799770">
    <property type="component" value="Unassembled WGS sequence"/>
</dbReference>
<evidence type="ECO:0000313" key="2">
    <source>
        <dbReference type="Proteomes" id="UP000799770"/>
    </source>
</evidence>
<proteinExistence type="predicted"/>
<dbReference type="EMBL" id="ML977319">
    <property type="protein sequence ID" value="KAF2117144.1"/>
    <property type="molecule type" value="Genomic_DNA"/>
</dbReference>
<protein>
    <submittedName>
        <fullName evidence="1">Uncharacterized protein</fullName>
    </submittedName>
</protein>
<evidence type="ECO:0000313" key="1">
    <source>
        <dbReference type="EMBL" id="KAF2117144.1"/>
    </source>
</evidence>
<dbReference type="AlphaFoldDB" id="A0A6A5ZDK6"/>
<name>A0A6A5ZDK6_9PLEO</name>
<sequence length="70" mass="7668">MTWRCRHCTVQSRPFQSCELRSEGAVSIDLPGSAESLRGADTGLGQFLGAIEQCCRPMSTNPPKRAAPFR</sequence>
<keyword evidence="2" id="KW-1185">Reference proteome</keyword>
<gene>
    <name evidence="1" type="ORF">BDV96DRAFT_571638</name>
</gene>